<evidence type="ECO:0000256" key="1">
    <source>
        <dbReference type="SAM" id="Phobius"/>
    </source>
</evidence>
<comment type="caution">
    <text evidence="2">The sequence shown here is derived from an EMBL/GenBank/DDBJ whole genome shotgun (WGS) entry which is preliminary data.</text>
</comment>
<keyword evidence="1" id="KW-0812">Transmembrane</keyword>
<gene>
    <name evidence="2" type="ORF">GNP88_18795</name>
</gene>
<sequence>MTTYINDELFYVFFDLIVFGLLEILFIISEQIS</sequence>
<dbReference type="AlphaFoldDB" id="A0A844P4Y7"/>
<organism evidence="2 3">
    <name type="scientific">Aliivibrio fischeri</name>
    <name type="common">Vibrio fischeri</name>
    <dbReference type="NCBI Taxonomy" id="668"/>
    <lineage>
        <taxon>Bacteria</taxon>
        <taxon>Pseudomonadati</taxon>
        <taxon>Pseudomonadota</taxon>
        <taxon>Gammaproteobacteria</taxon>
        <taxon>Vibrionales</taxon>
        <taxon>Vibrionaceae</taxon>
        <taxon>Aliivibrio</taxon>
    </lineage>
</organism>
<name>A0A844P4Y7_ALIFS</name>
<keyword evidence="1" id="KW-0472">Membrane</keyword>
<feature type="transmembrane region" description="Helical" evidence="1">
    <location>
        <begin position="9"/>
        <end position="28"/>
    </location>
</feature>
<dbReference type="EMBL" id="WOBN01000038">
    <property type="protein sequence ID" value="MUK51183.1"/>
    <property type="molecule type" value="Genomic_DNA"/>
</dbReference>
<evidence type="ECO:0000313" key="3">
    <source>
        <dbReference type="Proteomes" id="UP000448038"/>
    </source>
</evidence>
<dbReference type="Proteomes" id="UP000448038">
    <property type="component" value="Unassembled WGS sequence"/>
</dbReference>
<accession>A0A844P4Y7</accession>
<reference evidence="2 3" key="1">
    <citation type="submission" date="2019-11" db="EMBL/GenBank/DDBJ databases">
        <title>Using colonization assays and comparative genomics to discover symbiosis behaviors and factors in Vibrio fischeri.</title>
        <authorList>
            <person name="Bongrand C."/>
            <person name="Moriano-Gutierrez S."/>
            <person name="Arevalo P."/>
            <person name="Mcfall-Ngai M."/>
            <person name="Visick K."/>
            <person name="Polz M.F."/>
            <person name="Ruby E.G."/>
        </authorList>
    </citation>
    <scope>NUCLEOTIDE SEQUENCE [LARGE SCALE GENOMIC DNA]</scope>
    <source>
        <strain evidence="3">emors.4.1</strain>
    </source>
</reference>
<protein>
    <submittedName>
        <fullName evidence="2">Uncharacterized protein</fullName>
    </submittedName>
</protein>
<evidence type="ECO:0000313" key="2">
    <source>
        <dbReference type="EMBL" id="MUK51183.1"/>
    </source>
</evidence>
<proteinExistence type="predicted"/>
<keyword evidence="1" id="KW-1133">Transmembrane helix</keyword>